<organism evidence="1 2">
    <name type="scientific">Eretmocerus hayati</name>
    <dbReference type="NCBI Taxonomy" id="131215"/>
    <lineage>
        <taxon>Eukaryota</taxon>
        <taxon>Metazoa</taxon>
        <taxon>Ecdysozoa</taxon>
        <taxon>Arthropoda</taxon>
        <taxon>Hexapoda</taxon>
        <taxon>Insecta</taxon>
        <taxon>Pterygota</taxon>
        <taxon>Neoptera</taxon>
        <taxon>Endopterygota</taxon>
        <taxon>Hymenoptera</taxon>
        <taxon>Apocrita</taxon>
        <taxon>Proctotrupomorpha</taxon>
        <taxon>Chalcidoidea</taxon>
        <taxon>Aphelinidae</taxon>
        <taxon>Aphelininae</taxon>
        <taxon>Eretmocerus</taxon>
    </lineage>
</organism>
<keyword evidence="2" id="KW-1185">Reference proteome</keyword>
<evidence type="ECO:0000313" key="1">
    <source>
        <dbReference type="EMBL" id="KAJ8685076.1"/>
    </source>
</evidence>
<sequence>MRNSLLDKFEENDISVIKIETWTHTDRCSIVTESSNTHEFLDLLCERLMKLKTHDFIARQQSAFLKELKINLQPGQFIVRFDFAENYAIVVQNSAQSFHWNNNQATIFTVVIYYVENGELKHKSLAIISDNLAHDTYSVYQYQKIIIGYLKKNI</sequence>
<evidence type="ECO:0000313" key="2">
    <source>
        <dbReference type="Proteomes" id="UP001239111"/>
    </source>
</evidence>
<comment type="caution">
    <text evidence="1">The sequence shown here is derived from an EMBL/GenBank/DDBJ whole genome shotgun (WGS) entry which is preliminary data.</text>
</comment>
<protein>
    <submittedName>
        <fullName evidence="1">Uncharacterized protein</fullName>
    </submittedName>
</protein>
<reference evidence="1" key="1">
    <citation type="submission" date="2023-04" db="EMBL/GenBank/DDBJ databases">
        <title>A chromosome-level genome assembly of the parasitoid wasp Eretmocerus hayati.</title>
        <authorList>
            <person name="Zhong Y."/>
            <person name="Liu S."/>
            <person name="Liu Y."/>
        </authorList>
    </citation>
    <scope>NUCLEOTIDE SEQUENCE</scope>
    <source>
        <strain evidence="1">ZJU_SS_LIU_2023</strain>
    </source>
</reference>
<name>A0ACC2PQJ9_9HYME</name>
<dbReference type="Proteomes" id="UP001239111">
    <property type="component" value="Chromosome 1"/>
</dbReference>
<dbReference type="EMBL" id="CM056741">
    <property type="protein sequence ID" value="KAJ8685076.1"/>
    <property type="molecule type" value="Genomic_DNA"/>
</dbReference>
<gene>
    <name evidence="1" type="ORF">QAD02_020869</name>
</gene>
<proteinExistence type="predicted"/>
<accession>A0ACC2PQJ9</accession>